<dbReference type="eggNOG" id="COG2755">
    <property type="taxonomic scope" value="Bacteria"/>
</dbReference>
<keyword evidence="3" id="KW-1185">Reference proteome</keyword>
<dbReference type="PANTHER" id="PTHR30383:SF24">
    <property type="entry name" value="THIOESTERASE 1_PROTEASE 1_LYSOPHOSPHOLIPASE L1"/>
    <property type="match status" value="1"/>
</dbReference>
<dbReference type="HOGENOM" id="CLU_051180_1_0_10"/>
<dbReference type="InterPro" id="IPR051532">
    <property type="entry name" value="Ester_Hydrolysis_Enzymes"/>
</dbReference>
<protein>
    <submittedName>
        <fullName evidence="2">Lipolytic protein G-D-S-L family</fullName>
    </submittedName>
</protein>
<evidence type="ECO:0000313" key="3">
    <source>
        <dbReference type="Proteomes" id="UP000001208"/>
    </source>
</evidence>
<dbReference type="Proteomes" id="UP000001208">
    <property type="component" value="Chromosome"/>
</dbReference>
<dbReference type="OrthoDB" id="9786188at2"/>
<sequence length="219" mass="23944">MKNAVLLSILLLFNTSLLSERLDPKSQSQAKAEKTILFFGNSITAGMGLRPSNAFPSLIQDKIDQLGWPFKVVNAGLSGETSAGGLRRINWILKKPADIFILELGANDGLRGISPETTKKNLQGIIDLAKKKNPAMKMIIAGMQVPPNLGKAYTDSFQQIFPELAKENRAQLIPFLLEGVGGQPNLNLPDGIHPNVEGHKMVAENVWKILEPLLKNDLN</sequence>
<dbReference type="EMBL" id="CP001100">
    <property type="protein sequence ID" value="ACF14224.1"/>
    <property type="molecule type" value="Genomic_DNA"/>
</dbReference>
<reference evidence="2 3" key="1">
    <citation type="submission" date="2008-06" db="EMBL/GenBank/DDBJ databases">
        <title>Complete sequence of Chloroherpeton thalassium ATCC 35110.</title>
        <authorList>
            <consortium name="US DOE Joint Genome Institute"/>
            <person name="Lucas S."/>
            <person name="Copeland A."/>
            <person name="Lapidus A."/>
            <person name="Glavina del Rio T."/>
            <person name="Dalin E."/>
            <person name="Tice H."/>
            <person name="Bruce D."/>
            <person name="Goodwin L."/>
            <person name="Pitluck S."/>
            <person name="Schmutz J."/>
            <person name="Larimer F."/>
            <person name="Land M."/>
            <person name="Hauser L."/>
            <person name="Kyrpides N."/>
            <person name="Mikhailova N."/>
            <person name="Liu Z."/>
            <person name="Li T."/>
            <person name="Zhao F."/>
            <person name="Overmann J."/>
            <person name="Bryant D.A."/>
            <person name="Richardson P."/>
        </authorList>
    </citation>
    <scope>NUCLEOTIDE SEQUENCE [LARGE SCALE GENOMIC DNA]</scope>
    <source>
        <strain evidence="3">ATCC 35110 / GB-78</strain>
    </source>
</reference>
<dbReference type="KEGG" id="cts:Ctha_1767"/>
<name>B3QTC5_CHLT3</name>
<dbReference type="CDD" id="cd01822">
    <property type="entry name" value="Lysophospholipase_L1_like"/>
    <property type="match status" value="1"/>
</dbReference>
<dbReference type="Gene3D" id="3.40.50.1110">
    <property type="entry name" value="SGNH hydrolase"/>
    <property type="match status" value="1"/>
</dbReference>
<proteinExistence type="predicted"/>
<dbReference type="PANTHER" id="PTHR30383">
    <property type="entry name" value="THIOESTERASE 1/PROTEASE 1/LYSOPHOSPHOLIPASE L1"/>
    <property type="match status" value="1"/>
</dbReference>
<dbReference type="AlphaFoldDB" id="B3QTC5"/>
<accession>B3QTC5</accession>
<dbReference type="Pfam" id="PF13472">
    <property type="entry name" value="Lipase_GDSL_2"/>
    <property type="match status" value="1"/>
</dbReference>
<evidence type="ECO:0000313" key="2">
    <source>
        <dbReference type="EMBL" id="ACF14224.1"/>
    </source>
</evidence>
<dbReference type="InterPro" id="IPR036514">
    <property type="entry name" value="SGNH_hydro_sf"/>
</dbReference>
<dbReference type="InterPro" id="IPR013830">
    <property type="entry name" value="SGNH_hydro"/>
</dbReference>
<dbReference type="STRING" id="517418.Ctha_1767"/>
<dbReference type="RefSeq" id="WP_012500308.1">
    <property type="nucleotide sequence ID" value="NC_011026.1"/>
</dbReference>
<feature type="domain" description="SGNH hydrolase-type esterase" evidence="1">
    <location>
        <begin position="38"/>
        <end position="200"/>
    </location>
</feature>
<evidence type="ECO:0000259" key="1">
    <source>
        <dbReference type="Pfam" id="PF13472"/>
    </source>
</evidence>
<gene>
    <name evidence="2" type="ordered locus">Ctha_1767</name>
</gene>
<dbReference type="SUPFAM" id="SSF52266">
    <property type="entry name" value="SGNH hydrolase"/>
    <property type="match status" value="1"/>
</dbReference>
<dbReference type="GO" id="GO:0004622">
    <property type="term" value="F:phosphatidylcholine lysophospholipase activity"/>
    <property type="evidence" value="ECO:0007669"/>
    <property type="project" value="TreeGrafter"/>
</dbReference>
<organism evidence="2 3">
    <name type="scientific">Chloroherpeton thalassium (strain ATCC 35110 / GB-78)</name>
    <dbReference type="NCBI Taxonomy" id="517418"/>
    <lineage>
        <taxon>Bacteria</taxon>
        <taxon>Pseudomonadati</taxon>
        <taxon>Chlorobiota</taxon>
        <taxon>Chlorobiia</taxon>
        <taxon>Chlorobiales</taxon>
        <taxon>Chloroherpetonaceae</taxon>
        <taxon>Chloroherpeton</taxon>
    </lineage>
</organism>